<evidence type="ECO:0000256" key="1">
    <source>
        <dbReference type="SAM" id="MobiDB-lite"/>
    </source>
</evidence>
<organism evidence="2 3">
    <name type="scientific">Prorocentrum cordatum</name>
    <dbReference type="NCBI Taxonomy" id="2364126"/>
    <lineage>
        <taxon>Eukaryota</taxon>
        <taxon>Sar</taxon>
        <taxon>Alveolata</taxon>
        <taxon>Dinophyceae</taxon>
        <taxon>Prorocentrales</taxon>
        <taxon>Prorocentraceae</taxon>
        <taxon>Prorocentrum</taxon>
    </lineage>
</organism>
<gene>
    <name evidence="2" type="ORF">PCOR1329_LOCUS15943</name>
</gene>
<keyword evidence="3" id="KW-1185">Reference proteome</keyword>
<reference evidence="2" key="1">
    <citation type="submission" date="2023-10" db="EMBL/GenBank/DDBJ databases">
        <authorList>
            <person name="Chen Y."/>
            <person name="Shah S."/>
            <person name="Dougan E. K."/>
            <person name="Thang M."/>
            <person name="Chan C."/>
        </authorList>
    </citation>
    <scope>NUCLEOTIDE SEQUENCE [LARGE SCALE GENOMIC DNA]</scope>
</reference>
<dbReference type="Proteomes" id="UP001189429">
    <property type="component" value="Unassembled WGS sequence"/>
</dbReference>
<comment type="caution">
    <text evidence="2">The sequence shown here is derived from an EMBL/GenBank/DDBJ whole genome shotgun (WGS) entry which is preliminary data.</text>
</comment>
<accession>A0ABN9QY31</accession>
<evidence type="ECO:0000313" key="2">
    <source>
        <dbReference type="EMBL" id="CAK0811299.1"/>
    </source>
</evidence>
<protein>
    <submittedName>
        <fullName evidence="2">Uncharacterized protein</fullName>
    </submittedName>
</protein>
<feature type="non-terminal residue" evidence="2">
    <location>
        <position position="232"/>
    </location>
</feature>
<name>A0ABN9QY31_9DINO</name>
<evidence type="ECO:0000313" key="3">
    <source>
        <dbReference type="Proteomes" id="UP001189429"/>
    </source>
</evidence>
<dbReference type="EMBL" id="CAUYUJ010004865">
    <property type="protein sequence ID" value="CAK0811299.1"/>
    <property type="molecule type" value="Genomic_DNA"/>
</dbReference>
<feature type="region of interest" description="Disordered" evidence="1">
    <location>
        <begin position="22"/>
        <end position="51"/>
    </location>
</feature>
<sequence>MPREQGRRRDARQARYSARAGLVDRRALTQEEPSAPGRACCRPAGSSEKAIDRSDTRGFGIRQLASVCVDALLAAPAAVGWTETISLLDYASWKDRDSHVLLLLNAGADPSAGALAPGALDRLPRPYAAWVAKAAAAMRRAGADLGAAAGPASKDGPRPPAACACGSTASLRFLPCGHPCCARCPWLPFLRGRAAPPAEEGTEGEEADLCCVPELACPRRCGECQPDSCARR</sequence>
<proteinExistence type="predicted"/>